<dbReference type="PROSITE" id="PS50076">
    <property type="entry name" value="DNAJ_2"/>
    <property type="match status" value="1"/>
</dbReference>
<dbReference type="InterPro" id="IPR036869">
    <property type="entry name" value="J_dom_sf"/>
</dbReference>
<dbReference type="SUPFAM" id="SSF46565">
    <property type="entry name" value="Chaperone J-domain"/>
    <property type="match status" value="1"/>
</dbReference>
<dbReference type="InterPro" id="IPR044713">
    <property type="entry name" value="DNJA1/2-like"/>
</dbReference>
<dbReference type="Pfam" id="PF00226">
    <property type="entry name" value="DnaJ"/>
    <property type="match status" value="1"/>
</dbReference>
<dbReference type="PANTHER" id="PTHR43888">
    <property type="entry name" value="DNAJ-LIKE-2, ISOFORM A-RELATED"/>
    <property type="match status" value="1"/>
</dbReference>
<evidence type="ECO:0000259" key="7">
    <source>
        <dbReference type="PROSITE" id="PS50076"/>
    </source>
</evidence>
<evidence type="ECO:0000256" key="1">
    <source>
        <dbReference type="ARBA" id="ARBA00022723"/>
    </source>
</evidence>
<dbReference type="Gene3D" id="1.10.287.110">
    <property type="entry name" value="DnaJ domain"/>
    <property type="match status" value="1"/>
</dbReference>
<dbReference type="Gene3D" id="2.60.260.20">
    <property type="entry name" value="Urease metallochaperone UreE, N-terminal domain"/>
    <property type="match status" value="1"/>
</dbReference>
<dbReference type="CDD" id="cd06257">
    <property type="entry name" value="DnaJ"/>
    <property type="match status" value="1"/>
</dbReference>
<dbReference type="GO" id="GO:0008270">
    <property type="term" value="F:zinc ion binding"/>
    <property type="evidence" value="ECO:0007669"/>
    <property type="project" value="UniProtKB-KW"/>
</dbReference>
<feature type="compositionally biased region" description="Basic and acidic residues" evidence="6">
    <location>
        <begin position="259"/>
        <end position="269"/>
    </location>
</feature>
<evidence type="ECO:0000259" key="8">
    <source>
        <dbReference type="PROSITE" id="PS51188"/>
    </source>
</evidence>
<dbReference type="SUPFAM" id="SSF57938">
    <property type="entry name" value="DnaJ/Hsp40 cysteine-rich domain"/>
    <property type="match status" value="1"/>
</dbReference>
<feature type="compositionally biased region" description="Acidic residues" evidence="6">
    <location>
        <begin position="273"/>
        <end position="283"/>
    </location>
</feature>
<dbReference type="InterPro" id="IPR008971">
    <property type="entry name" value="HSP40/DnaJ_pept-bd"/>
</dbReference>
<feature type="zinc finger region" description="CR-type" evidence="5">
    <location>
        <begin position="113"/>
        <end position="198"/>
    </location>
</feature>
<protein>
    <submittedName>
        <fullName evidence="9">Uncharacterized protein</fullName>
    </submittedName>
</protein>
<feature type="region of interest" description="Disordered" evidence="6">
    <location>
        <begin position="259"/>
        <end position="283"/>
    </location>
</feature>
<dbReference type="AlphaFoldDB" id="A0A4U5QUH4"/>
<keyword evidence="1 5" id="KW-0479">Metal-binding</keyword>
<evidence type="ECO:0000313" key="9">
    <source>
        <dbReference type="EMBL" id="TKS14733.1"/>
    </source>
</evidence>
<dbReference type="InterPro" id="IPR036410">
    <property type="entry name" value="HSP_DnaJ_Cys-rich_dom_sf"/>
</dbReference>
<evidence type="ECO:0000256" key="4">
    <source>
        <dbReference type="ARBA" id="ARBA00022833"/>
    </source>
</evidence>
<keyword evidence="2" id="KW-0677">Repeat</keyword>
<comment type="caution">
    <text evidence="9">The sequence shown here is derived from an EMBL/GenBank/DDBJ whole genome shotgun (WGS) entry which is preliminary data.</text>
</comment>
<evidence type="ECO:0000256" key="3">
    <source>
        <dbReference type="ARBA" id="ARBA00022771"/>
    </source>
</evidence>
<dbReference type="GO" id="GO:0006457">
    <property type="term" value="P:protein folding"/>
    <property type="evidence" value="ECO:0007669"/>
    <property type="project" value="InterPro"/>
</dbReference>
<dbReference type="STRING" id="43335.A0A4U5QUH4"/>
<dbReference type="CDD" id="cd10719">
    <property type="entry name" value="DnaJ_zf"/>
    <property type="match status" value="1"/>
</dbReference>
<dbReference type="SMART" id="SM00271">
    <property type="entry name" value="DnaJ"/>
    <property type="match status" value="1"/>
</dbReference>
<keyword evidence="3 5" id="KW-0863">Zinc-finger</keyword>
<accession>A0A4U5QUH4</accession>
<gene>
    <name evidence="9" type="ORF">D5086_0000048070</name>
</gene>
<name>A0A4U5QUH4_POPAL</name>
<reference evidence="9" key="1">
    <citation type="submission" date="2018-10" db="EMBL/GenBank/DDBJ databases">
        <title>Population genomic analysis revealed the cold adaptation of white poplar.</title>
        <authorList>
            <person name="Liu Y.-J."/>
        </authorList>
    </citation>
    <scope>NUCLEOTIDE SEQUENCE [LARGE SCALE GENOMIC DNA]</scope>
    <source>
        <strain evidence="9">PAL-ZL1</strain>
    </source>
</reference>
<dbReference type="InterPro" id="IPR001305">
    <property type="entry name" value="HSP_DnaJ_Cys-rich_dom"/>
</dbReference>
<feature type="domain" description="CR-type" evidence="8">
    <location>
        <begin position="113"/>
        <end position="198"/>
    </location>
</feature>
<evidence type="ECO:0000256" key="2">
    <source>
        <dbReference type="ARBA" id="ARBA00022737"/>
    </source>
</evidence>
<evidence type="ECO:0000256" key="6">
    <source>
        <dbReference type="SAM" id="MobiDB-lite"/>
    </source>
</evidence>
<dbReference type="FunFam" id="2.10.230.10:FF:000001">
    <property type="entry name" value="DnaJ subfamily A member 2"/>
    <property type="match status" value="1"/>
</dbReference>
<dbReference type="GO" id="GO:0051082">
    <property type="term" value="F:unfolded protein binding"/>
    <property type="evidence" value="ECO:0007669"/>
    <property type="project" value="InterPro"/>
</dbReference>
<dbReference type="PROSITE" id="PS51188">
    <property type="entry name" value="ZF_CR"/>
    <property type="match status" value="1"/>
</dbReference>
<dbReference type="GO" id="GO:0030544">
    <property type="term" value="F:Hsp70 protein binding"/>
    <property type="evidence" value="ECO:0007669"/>
    <property type="project" value="InterPro"/>
</dbReference>
<sequence length="283" mass="31163">MYGRSVPRMCKNTKYYEVLGVSKSASQDELKRAYRKAAIKNHPDKGGDPEKELSQAYEVLSDPDKREIYDQYGVDALKEGMGGGGGGHSPFDLFKSFFSRGGFGGGGSSIGRRLKQGEDGVHSLRVSLEDLKGSKSGASGTCHGCQDSGMKVPIQQIGLGMVQQMQQHVCPECGGSGELISEKDKCPLCRGNRVTQEKMVLEVHVEKGMQHGQKMVFEGQADEAALHEGQALYPFYVEFPDSGSLFPPQQCEETIMHDVNMEEEKRQHQQQEAYDEDEEPSTS</sequence>
<keyword evidence="4 5" id="KW-0862">Zinc</keyword>
<dbReference type="Pfam" id="PF00684">
    <property type="entry name" value="DnaJ_CXXCXGXG"/>
    <property type="match status" value="1"/>
</dbReference>
<dbReference type="EMBL" id="RCHU01000113">
    <property type="protein sequence ID" value="TKS14733.1"/>
    <property type="molecule type" value="Genomic_DNA"/>
</dbReference>
<dbReference type="InterPro" id="IPR001623">
    <property type="entry name" value="DnaJ_domain"/>
</dbReference>
<dbReference type="PRINTS" id="PR00625">
    <property type="entry name" value="JDOMAIN"/>
</dbReference>
<feature type="domain" description="J" evidence="7">
    <location>
        <begin position="14"/>
        <end position="73"/>
    </location>
</feature>
<proteinExistence type="predicted"/>
<dbReference type="SUPFAM" id="SSF49493">
    <property type="entry name" value="HSP40/DnaJ peptide-binding domain"/>
    <property type="match status" value="1"/>
</dbReference>
<dbReference type="Gene3D" id="2.10.230.10">
    <property type="entry name" value="Heat shock protein DnaJ, cysteine-rich domain"/>
    <property type="match status" value="1"/>
</dbReference>
<evidence type="ECO:0000256" key="5">
    <source>
        <dbReference type="PROSITE-ProRule" id="PRU00546"/>
    </source>
</evidence>
<organism evidence="9">
    <name type="scientific">Populus alba</name>
    <name type="common">White poplar</name>
    <dbReference type="NCBI Taxonomy" id="43335"/>
    <lineage>
        <taxon>Eukaryota</taxon>
        <taxon>Viridiplantae</taxon>
        <taxon>Streptophyta</taxon>
        <taxon>Embryophyta</taxon>
        <taxon>Tracheophyta</taxon>
        <taxon>Spermatophyta</taxon>
        <taxon>Magnoliopsida</taxon>
        <taxon>eudicotyledons</taxon>
        <taxon>Gunneridae</taxon>
        <taxon>Pentapetalae</taxon>
        <taxon>rosids</taxon>
        <taxon>fabids</taxon>
        <taxon>Malpighiales</taxon>
        <taxon>Salicaceae</taxon>
        <taxon>Saliceae</taxon>
        <taxon>Populus</taxon>
    </lineage>
</organism>